<feature type="transmembrane region" description="Helical" evidence="6">
    <location>
        <begin position="267"/>
        <end position="291"/>
    </location>
</feature>
<evidence type="ECO:0000256" key="1">
    <source>
        <dbReference type="ARBA" id="ARBA00004141"/>
    </source>
</evidence>
<dbReference type="OMA" id="WCLIIFF"/>
<dbReference type="InterPro" id="IPR003689">
    <property type="entry name" value="ZIP"/>
</dbReference>
<dbReference type="PANTHER" id="PTHR11040">
    <property type="entry name" value="ZINC/IRON TRANSPORTER"/>
    <property type="match status" value="1"/>
</dbReference>
<comment type="subcellular location">
    <subcellularLocation>
        <location evidence="1">Membrane</location>
        <topology evidence="1">Multi-pass membrane protein</topology>
    </subcellularLocation>
</comment>
<dbReference type="RefSeq" id="XP_014250323.1">
    <property type="nucleotide sequence ID" value="XM_014394837.2"/>
</dbReference>
<dbReference type="GO" id="GO:0005385">
    <property type="term" value="F:zinc ion transmembrane transporter activity"/>
    <property type="evidence" value="ECO:0007669"/>
    <property type="project" value="TreeGrafter"/>
</dbReference>
<feature type="region of interest" description="Disordered" evidence="5">
    <location>
        <begin position="394"/>
        <end position="416"/>
    </location>
</feature>
<evidence type="ECO:0000256" key="6">
    <source>
        <dbReference type="SAM" id="Phobius"/>
    </source>
</evidence>
<keyword evidence="8" id="KW-1185">Reference proteome</keyword>
<dbReference type="EnsemblMetazoa" id="XM_014394837.2">
    <property type="protein sequence ID" value="XP_014250323.1"/>
    <property type="gene ID" value="LOC106667123"/>
</dbReference>
<sequence length="416" mass="45636">MRYAEFNMKNETTYVDFAMDGPIMAKVAAMVSLAVTSFLLGILPIKLASILKWNTSETHGHGHGTPQCLPVYILLSFGGGVLLYTTFMHLQPEVREGMEVVSKTGIIPHSLLDSGLNLSELIFCLGFFFVYLIEELVHSLLDRTKDEEDMLALHRSISIRKKCRAGNLIPRIQLPQPNQSPPSTITASTQVLIKDSFYKKNSIDPVENMIPPTNVFAPSEAGSDRTLPNDTANSVAKSFRGLIAVVALSFHAVFEGLAVGLEKDTANVWYLCAAVATHKLVIAFCVGVELVSTGTKKLLVVLYMATFALVTPLGIGIGLGMTYHESSLESPQMALASVILQGLASGTLLYVVFFEVLQREKLGRHGMVQFLSIMAGFIVMVGLSLIIGHHHHHHHHHHDHGHDHVHDHDEGINDHS</sequence>
<feature type="transmembrane region" description="Helical" evidence="6">
    <location>
        <begin position="69"/>
        <end position="90"/>
    </location>
</feature>
<proteinExistence type="predicted"/>
<dbReference type="KEGG" id="clec:106667123"/>
<evidence type="ECO:0000256" key="3">
    <source>
        <dbReference type="ARBA" id="ARBA00022989"/>
    </source>
</evidence>
<protein>
    <submittedName>
        <fullName evidence="7">Uncharacterized protein</fullName>
    </submittedName>
</protein>
<evidence type="ECO:0000256" key="2">
    <source>
        <dbReference type="ARBA" id="ARBA00022692"/>
    </source>
</evidence>
<name>A0A8I6RRP5_CIMLE</name>
<dbReference type="GeneID" id="106667123"/>
<feature type="transmembrane region" description="Helical" evidence="6">
    <location>
        <begin position="366"/>
        <end position="387"/>
    </location>
</feature>
<evidence type="ECO:0000256" key="5">
    <source>
        <dbReference type="SAM" id="MobiDB-lite"/>
    </source>
</evidence>
<evidence type="ECO:0000313" key="8">
    <source>
        <dbReference type="Proteomes" id="UP000494040"/>
    </source>
</evidence>
<evidence type="ECO:0000256" key="4">
    <source>
        <dbReference type="ARBA" id="ARBA00023136"/>
    </source>
</evidence>
<feature type="transmembrane region" description="Helical" evidence="6">
    <location>
        <begin position="27"/>
        <end position="48"/>
    </location>
</feature>
<keyword evidence="4 6" id="KW-0472">Membrane</keyword>
<keyword evidence="2 6" id="KW-0812">Transmembrane</keyword>
<dbReference type="PANTHER" id="PTHR11040:SF203">
    <property type="entry name" value="FI18611P1-RELATED"/>
    <property type="match status" value="1"/>
</dbReference>
<accession>A0A8I6RRP5</accession>
<dbReference type="Pfam" id="PF02535">
    <property type="entry name" value="Zip"/>
    <property type="match status" value="1"/>
</dbReference>
<reference evidence="7" key="1">
    <citation type="submission" date="2022-01" db="UniProtKB">
        <authorList>
            <consortium name="EnsemblMetazoa"/>
        </authorList>
    </citation>
    <scope>IDENTIFICATION</scope>
</reference>
<evidence type="ECO:0000313" key="7">
    <source>
        <dbReference type="EnsemblMetazoa" id="XP_014250323.1"/>
    </source>
</evidence>
<feature type="transmembrane region" description="Helical" evidence="6">
    <location>
        <begin position="110"/>
        <end position="133"/>
    </location>
</feature>
<feature type="compositionally biased region" description="Basic and acidic residues" evidence="5">
    <location>
        <begin position="400"/>
        <end position="416"/>
    </location>
</feature>
<dbReference type="AlphaFoldDB" id="A0A8I6RRP5"/>
<feature type="transmembrane region" description="Helical" evidence="6">
    <location>
        <begin position="242"/>
        <end position="261"/>
    </location>
</feature>
<feature type="transmembrane region" description="Helical" evidence="6">
    <location>
        <begin position="298"/>
        <end position="321"/>
    </location>
</feature>
<organism evidence="7 8">
    <name type="scientific">Cimex lectularius</name>
    <name type="common">Bed bug</name>
    <name type="synonym">Acanthia lectularia</name>
    <dbReference type="NCBI Taxonomy" id="79782"/>
    <lineage>
        <taxon>Eukaryota</taxon>
        <taxon>Metazoa</taxon>
        <taxon>Ecdysozoa</taxon>
        <taxon>Arthropoda</taxon>
        <taxon>Hexapoda</taxon>
        <taxon>Insecta</taxon>
        <taxon>Pterygota</taxon>
        <taxon>Neoptera</taxon>
        <taxon>Paraneoptera</taxon>
        <taxon>Hemiptera</taxon>
        <taxon>Heteroptera</taxon>
        <taxon>Panheteroptera</taxon>
        <taxon>Cimicomorpha</taxon>
        <taxon>Cimicidae</taxon>
        <taxon>Cimex</taxon>
    </lineage>
</organism>
<dbReference type="OrthoDB" id="448280at2759"/>
<keyword evidence="3 6" id="KW-1133">Transmembrane helix</keyword>
<dbReference type="Proteomes" id="UP000494040">
    <property type="component" value="Unassembled WGS sequence"/>
</dbReference>
<feature type="transmembrane region" description="Helical" evidence="6">
    <location>
        <begin position="333"/>
        <end position="354"/>
    </location>
</feature>
<dbReference type="GO" id="GO:0005886">
    <property type="term" value="C:plasma membrane"/>
    <property type="evidence" value="ECO:0007669"/>
    <property type="project" value="TreeGrafter"/>
</dbReference>